<feature type="compositionally biased region" description="Basic and acidic residues" evidence="3">
    <location>
        <begin position="46"/>
        <end position="57"/>
    </location>
</feature>
<feature type="compositionally biased region" description="Basic and acidic residues" evidence="3">
    <location>
        <begin position="159"/>
        <end position="182"/>
    </location>
</feature>
<dbReference type="Pfam" id="PF00013">
    <property type="entry name" value="KH_1"/>
    <property type="match status" value="5"/>
</dbReference>
<reference evidence="5 6" key="1">
    <citation type="submission" date="2021-02" db="EMBL/GenBank/DDBJ databases">
        <title>Plant Genome Project.</title>
        <authorList>
            <person name="Zhang R.-G."/>
        </authorList>
    </citation>
    <scope>NUCLEOTIDE SEQUENCE [LARGE SCALE GENOMIC DNA]</scope>
    <source>
        <tissue evidence="5">Leaves</tissue>
    </source>
</reference>
<sequence length="745" mass="80457">MEALISSDGDRSAGEERPLVMECANETDTGLHNLVKMSVLLTPSKRSHDQNHTDSNGKGKWQKLTGNYSQNQSLKSSHSGTIFRVLCPVSKIDSILGQDGSITSQICQETGVKIRVEETVPGCDETVLRIADSDKEPIVNIEQSKEDGGDDTNVAEEGDNNKKEDGQNHEEKESVPMDDSNFAKETSDVQKALLLVFESFVEAEPETDGGDEDSNKSSTFVLRLLVLSSQVGCVLGKGGSVIKQMSAESGAQIRVLPRDKLPTCASASDEVVQHLVSSLSLLGTPSCIFNNTGREPITGEVDAVRKALQSVSQQLLENPPRDHESFPANASGPSHPPSNHSFSSQGGPYAAARRDLADFHPAHPKFHDGGIAGRLQPSQDFLTFRLLCHDERVGGVIGKGGAIIKTLQQETGCEIKVLEAISDSEDRIVVVSGPAHPDDRISAPQDAVLRVQTRIFRALPDNREQNVMARLLVSSNQIGCLLGKGGSIIAEMRKLSGAYIRILGKDQIPKCASENEEVVQIGGEFEAVQEALLQITTRLRHHFFRDAFPSINHPLNPAFLDQVPPFPPYMGRRELSPPGMYSNFGPPFHKFDAAGGPPARGGFHHRDDHSLFMHHLHRPGMGPRMPERKPWGPQGIIDGGGPIGLSDFAGPPHRRISGFGGGSQPAIITSTTVEVVVPRSLVPIIHGEDGACLKQIRQISDAKITITEPKPGATETVIIISGTPEQTHAAQSLIQAFVISETEST</sequence>
<feature type="compositionally biased region" description="Basic and acidic residues" evidence="3">
    <location>
        <begin position="134"/>
        <end position="147"/>
    </location>
</feature>
<comment type="caution">
    <text evidence="5">The sequence shown here is derived from an EMBL/GenBank/DDBJ whole genome shotgun (WGS) entry which is preliminary data.</text>
</comment>
<feature type="domain" description="K Homology" evidence="4">
    <location>
        <begin position="669"/>
        <end position="739"/>
    </location>
</feature>
<dbReference type="Proteomes" id="UP000827721">
    <property type="component" value="Unassembled WGS sequence"/>
</dbReference>
<feature type="compositionally biased region" description="Low complexity" evidence="3">
    <location>
        <begin position="327"/>
        <end position="344"/>
    </location>
</feature>
<feature type="domain" description="K Homology" evidence="4">
    <location>
        <begin position="79"/>
        <end position="150"/>
    </location>
</feature>
<dbReference type="CDD" id="cd22460">
    <property type="entry name" value="KH-I_PEPPER_rpt2_like"/>
    <property type="match status" value="2"/>
</dbReference>
<protein>
    <recommendedName>
        <fullName evidence="4">K Homology domain-containing protein</fullName>
    </recommendedName>
</protein>
<dbReference type="PANTHER" id="PTHR10288">
    <property type="entry name" value="KH DOMAIN CONTAINING RNA BINDING PROTEIN"/>
    <property type="match status" value="1"/>
</dbReference>
<dbReference type="InterPro" id="IPR004088">
    <property type="entry name" value="KH_dom_type_1"/>
</dbReference>
<feature type="region of interest" description="Disordered" evidence="3">
    <location>
        <begin position="45"/>
        <end position="64"/>
    </location>
</feature>
<evidence type="ECO:0000256" key="3">
    <source>
        <dbReference type="SAM" id="MobiDB-lite"/>
    </source>
</evidence>
<evidence type="ECO:0000313" key="5">
    <source>
        <dbReference type="EMBL" id="KAH7567589.1"/>
    </source>
</evidence>
<dbReference type="InterPro" id="IPR004087">
    <property type="entry name" value="KH_dom"/>
</dbReference>
<organism evidence="5 6">
    <name type="scientific">Xanthoceras sorbifolium</name>
    <dbReference type="NCBI Taxonomy" id="99658"/>
    <lineage>
        <taxon>Eukaryota</taxon>
        <taxon>Viridiplantae</taxon>
        <taxon>Streptophyta</taxon>
        <taxon>Embryophyta</taxon>
        <taxon>Tracheophyta</taxon>
        <taxon>Spermatophyta</taxon>
        <taxon>Magnoliopsida</taxon>
        <taxon>eudicotyledons</taxon>
        <taxon>Gunneridae</taxon>
        <taxon>Pentapetalae</taxon>
        <taxon>rosids</taxon>
        <taxon>malvids</taxon>
        <taxon>Sapindales</taxon>
        <taxon>Sapindaceae</taxon>
        <taxon>Xanthoceroideae</taxon>
        <taxon>Xanthoceras</taxon>
    </lineage>
</organism>
<dbReference type="CDD" id="cd22459">
    <property type="entry name" value="KH-I_PEPPER_rpt1_like"/>
    <property type="match status" value="1"/>
</dbReference>
<evidence type="ECO:0000256" key="1">
    <source>
        <dbReference type="ARBA" id="ARBA00022737"/>
    </source>
</evidence>
<proteinExistence type="predicted"/>
<feature type="region of interest" description="Disordered" evidence="3">
    <location>
        <begin position="315"/>
        <end position="348"/>
    </location>
</feature>
<evidence type="ECO:0000313" key="6">
    <source>
        <dbReference type="Proteomes" id="UP000827721"/>
    </source>
</evidence>
<keyword evidence="6" id="KW-1185">Reference proteome</keyword>
<evidence type="ECO:0000259" key="4">
    <source>
        <dbReference type="SMART" id="SM00322"/>
    </source>
</evidence>
<evidence type="ECO:0000256" key="2">
    <source>
        <dbReference type="PROSITE-ProRule" id="PRU00117"/>
    </source>
</evidence>
<dbReference type="Gene3D" id="3.30.1370.10">
    <property type="entry name" value="K Homology domain, type 1"/>
    <property type="match status" value="5"/>
</dbReference>
<feature type="compositionally biased region" description="Acidic residues" evidence="3">
    <location>
        <begin position="148"/>
        <end position="158"/>
    </location>
</feature>
<name>A0ABQ8HT87_9ROSI</name>
<gene>
    <name evidence="5" type="ORF">JRO89_XS07G0097900</name>
</gene>
<keyword evidence="1" id="KW-0677">Repeat</keyword>
<feature type="region of interest" description="Disordered" evidence="3">
    <location>
        <begin position="134"/>
        <end position="182"/>
    </location>
</feature>
<dbReference type="InterPro" id="IPR036612">
    <property type="entry name" value="KH_dom_type_1_sf"/>
</dbReference>
<dbReference type="SUPFAM" id="SSF54791">
    <property type="entry name" value="Eukaryotic type KH-domain (KH-domain type I)"/>
    <property type="match status" value="5"/>
</dbReference>
<feature type="domain" description="K Homology" evidence="4">
    <location>
        <begin position="465"/>
        <end position="540"/>
    </location>
</feature>
<dbReference type="SMART" id="SM00322">
    <property type="entry name" value="KH"/>
    <property type="match status" value="5"/>
</dbReference>
<feature type="domain" description="K Homology" evidence="4">
    <location>
        <begin position="218"/>
        <end position="316"/>
    </location>
</feature>
<dbReference type="EMBL" id="JAFEMO010000007">
    <property type="protein sequence ID" value="KAH7567589.1"/>
    <property type="molecule type" value="Genomic_DNA"/>
</dbReference>
<dbReference type="PROSITE" id="PS50084">
    <property type="entry name" value="KH_TYPE_1"/>
    <property type="match status" value="5"/>
</dbReference>
<accession>A0ABQ8HT87</accession>
<feature type="domain" description="K Homology" evidence="4">
    <location>
        <begin position="380"/>
        <end position="460"/>
    </location>
</feature>
<keyword evidence="2" id="KW-0694">RNA-binding</keyword>